<evidence type="ECO:0000256" key="1">
    <source>
        <dbReference type="ARBA" id="ARBA00023015"/>
    </source>
</evidence>
<dbReference type="SUPFAM" id="SSF52172">
    <property type="entry name" value="CheY-like"/>
    <property type="match status" value="1"/>
</dbReference>
<dbReference type="PROSITE" id="PS50110">
    <property type="entry name" value="RESPONSE_REGULATORY"/>
    <property type="match status" value="1"/>
</dbReference>
<reference evidence="8" key="2">
    <citation type="submission" date="2021-04" db="EMBL/GenBank/DDBJ databases">
        <authorList>
            <person name="Gilroy R."/>
        </authorList>
    </citation>
    <scope>NUCLEOTIDE SEQUENCE</scope>
    <source>
        <strain evidence="8">CHK187-11901</strain>
    </source>
</reference>
<proteinExistence type="predicted"/>
<gene>
    <name evidence="8" type="ORF">H9702_04035</name>
</gene>
<keyword evidence="1" id="KW-0805">Transcription regulation</keyword>
<name>A0A9D2NRM9_9FIRM</name>
<evidence type="ECO:0000259" key="6">
    <source>
        <dbReference type="PROSITE" id="PS50110"/>
    </source>
</evidence>
<dbReference type="InterPro" id="IPR011006">
    <property type="entry name" value="CheY-like_superfamily"/>
</dbReference>
<dbReference type="InterPro" id="IPR001867">
    <property type="entry name" value="OmpR/PhoB-type_DNA-bd"/>
</dbReference>
<reference evidence="8" key="1">
    <citation type="journal article" date="2021" name="PeerJ">
        <title>Extensive microbial diversity within the chicken gut microbiome revealed by metagenomics and culture.</title>
        <authorList>
            <person name="Gilroy R."/>
            <person name="Ravi A."/>
            <person name="Getino M."/>
            <person name="Pursley I."/>
            <person name="Horton D.L."/>
            <person name="Alikhan N.F."/>
            <person name="Baker D."/>
            <person name="Gharbi K."/>
            <person name="Hall N."/>
            <person name="Watson M."/>
            <person name="Adriaenssens E.M."/>
            <person name="Foster-Nyarko E."/>
            <person name="Jarju S."/>
            <person name="Secka A."/>
            <person name="Antonio M."/>
            <person name="Oren A."/>
            <person name="Chaudhuri R.R."/>
            <person name="La Ragione R."/>
            <person name="Hildebrand F."/>
            <person name="Pallen M.J."/>
        </authorList>
    </citation>
    <scope>NUCLEOTIDE SEQUENCE</scope>
    <source>
        <strain evidence="8">CHK187-11901</strain>
    </source>
</reference>
<evidence type="ECO:0000256" key="2">
    <source>
        <dbReference type="ARBA" id="ARBA00023125"/>
    </source>
</evidence>
<sequence length="225" mass="26181">MYRVLVVEDNDKIRLELCDFLSKNGYAADSCTRFEHILEEIQEKKPDLILLDLGLPFVDGHFICKELRRTSNVPIIIVTSRNSEMDELLSMNLGADDYVTKPYNLQILLARISRVLRRVYEASDSSLMRLGEVSMDISKSSLTYRGKSVDLTKNELRIMHCLFQNRNSIVSREKLMQHMWDCDAFVDDNTLTVNINRLRKKLEYVGLSDFIETRRGLGYIVYENQ</sequence>
<dbReference type="InterPro" id="IPR039420">
    <property type="entry name" value="WalR-like"/>
</dbReference>
<dbReference type="InterPro" id="IPR036388">
    <property type="entry name" value="WH-like_DNA-bd_sf"/>
</dbReference>
<dbReference type="GO" id="GO:0000156">
    <property type="term" value="F:phosphorelay response regulator activity"/>
    <property type="evidence" value="ECO:0007669"/>
    <property type="project" value="TreeGrafter"/>
</dbReference>
<dbReference type="SMART" id="SM00448">
    <property type="entry name" value="REC"/>
    <property type="match status" value="1"/>
</dbReference>
<dbReference type="Gene3D" id="1.10.10.10">
    <property type="entry name" value="Winged helix-like DNA-binding domain superfamily/Winged helix DNA-binding domain"/>
    <property type="match status" value="1"/>
</dbReference>
<evidence type="ECO:0000313" key="8">
    <source>
        <dbReference type="EMBL" id="HJC36281.1"/>
    </source>
</evidence>
<evidence type="ECO:0000256" key="3">
    <source>
        <dbReference type="ARBA" id="ARBA00023163"/>
    </source>
</evidence>
<dbReference type="Pfam" id="PF00072">
    <property type="entry name" value="Response_reg"/>
    <property type="match status" value="1"/>
</dbReference>
<organism evidence="8 9">
    <name type="scientific">Candidatus Merdibacter merdavium</name>
    <dbReference type="NCBI Taxonomy" id="2838692"/>
    <lineage>
        <taxon>Bacteria</taxon>
        <taxon>Bacillati</taxon>
        <taxon>Bacillota</taxon>
        <taxon>Erysipelotrichia</taxon>
        <taxon>Erysipelotrichales</taxon>
        <taxon>Erysipelotrichaceae</taxon>
        <taxon>Merdibacter</taxon>
    </lineage>
</organism>
<feature type="domain" description="OmpR/PhoB-type" evidence="7">
    <location>
        <begin position="125"/>
        <end position="223"/>
    </location>
</feature>
<feature type="modified residue" description="4-aspartylphosphate" evidence="4">
    <location>
        <position position="52"/>
    </location>
</feature>
<dbReference type="SMART" id="SM00862">
    <property type="entry name" value="Trans_reg_C"/>
    <property type="match status" value="1"/>
</dbReference>
<dbReference type="PANTHER" id="PTHR48111:SF43">
    <property type="entry name" value="STAGE 0 SPORULATION PROTEIN A HOMOLOG"/>
    <property type="match status" value="1"/>
</dbReference>
<dbReference type="Pfam" id="PF00486">
    <property type="entry name" value="Trans_reg_C"/>
    <property type="match status" value="1"/>
</dbReference>
<dbReference type="GO" id="GO:0032993">
    <property type="term" value="C:protein-DNA complex"/>
    <property type="evidence" value="ECO:0007669"/>
    <property type="project" value="TreeGrafter"/>
</dbReference>
<accession>A0A9D2NRM9</accession>
<dbReference type="GO" id="GO:0006355">
    <property type="term" value="P:regulation of DNA-templated transcription"/>
    <property type="evidence" value="ECO:0007669"/>
    <property type="project" value="InterPro"/>
</dbReference>
<evidence type="ECO:0000256" key="4">
    <source>
        <dbReference type="PROSITE-ProRule" id="PRU00169"/>
    </source>
</evidence>
<dbReference type="CDD" id="cd00383">
    <property type="entry name" value="trans_reg_C"/>
    <property type="match status" value="1"/>
</dbReference>
<evidence type="ECO:0000256" key="5">
    <source>
        <dbReference type="PROSITE-ProRule" id="PRU01091"/>
    </source>
</evidence>
<feature type="DNA-binding region" description="OmpR/PhoB-type" evidence="5">
    <location>
        <begin position="125"/>
        <end position="223"/>
    </location>
</feature>
<dbReference type="EMBL" id="DWWM01000024">
    <property type="protein sequence ID" value="HJC36281.1"/>
    <property type="molecule type" value="Genomic_DNA"/>
</dbReference>
<dbReference type="GO" id="GO:0000976">
    <property type="term" value="F:transcription cis-regulatory region binding"/>
    <property type="evidence" value="ECO:0007669"/>
    <property type="project" value="TreeGrafter"/>
</dbReference>
<dbReference type="Gene3D" id="3.40.50.2300">
    <property type="match status" value="1"/>
</dbReference>
<evidence type="ECO:0000259" key="7">
    <source>
        <dbReference type="PROSITE" id="PS51755"/>
    </source>
</evidence>
<feature type="domain" description="Response regulatory" evidence="6">
    <location>
        <begin position="3"/>
        <end position="116"/>
    </location>
</feature>
<keyword evidence="2 5" id="KW-0238">DNA-binding</keyword>
<protein>
    <submittedName>
        <fullName evidence="8">Response regulator transcription factor</fullName>
    </submittedName>
</protein>
<comment type="caution">
    <text evidence="8">The sequence shown here is derived from an EMBL/GenBank/DDBJ whole genome shotgun (WGS) entry which is preliminary data.</text>
</comment>
<dbReference type="GO" id="GO:0005829">
    <property type="term" value="C:cytosol"/>
    <property type="evidence" value="ECO:0007669"/>
    <property type="project" value="TreeGrafter"/>
</dbReference>
<keyword evidence="3" id="KW-0804">Transcription</keyword>
<dbReference type="PANTHER" id="PTHR48111">
    <property type="entry name" value="REGULATOR OF RPOS"/>
    <property type="match status" value="1"/>
</dbReference>
<dbReference type="AlphaFoldDB" id="A0A9D2NRM9"/>
<dbReference type="Proteomes" id="UP000823896">
    <property type="component" value="Unassembled WGS sequence"/>
</dbReference>
<evidence type="ECO:0000313" key="9">
    <source>
        <dbReference type="Proteomes" id="UP000823896"/>
    </source>
</evidence>
<dbReference type="Gene3D" id="6.10.250.690">
    <property type="match status" value="1"/>
</dbReference>
<dbReference type="PROSITE" id="PS51755">
    <property type="entry name" value="OMPR_PHOB"/>
    <property type="match status" value="1"/>
</dbReference>
<dbReference type="InterPro" id="IPR001789">
    <property type="entry name" value="Sig_transdc_resp-reg_receiver"/>
</dbReference>
<keyword evidence="4" id="KW-0597">Phosphoprotein</keyword>